<dbReference type="InterPro" id="IPR050222">
    <property type="entry name" value="MATE_MdtK"/>
</dbReference>
<feature type="transmembrane region" description="Helical" evidence="10">
    <location>
        <begin position="425"/>
        <end position="444"/>
    </location>
</feature>
<evidence type="ECO:0000313" key="11">
    <source>
        <dbReference type="EMBL" id="MFC3716433.1"/>
    </source>
</evidence>
<feature type="transmembrane region" description="Helical" evidence="10">
    <location>
        <begin position="321"/>
        <end position="343"/>
    </location>
</feature>
<dbReference type="EMBL" id="JBHRYA010000007">
    <property type="protein sequence ID" value="MFC3716433.1"/>
    <property type="molecule type" value="Genomic_DNA"/>
</dbReference>
<dbReference type="InterPro" id="IPR048279">
    <property type="entry name" value="MdtK-like"/>
</dbReference>
<evidence type="ECO:0000256" key="7">
    <source>
        <dbReference type="ARBA" id="ARBA00023065"/>
    </source>
</evidence>
<dbReference type="PIRSF" id="PIRSF006603">
    <property type="entry name" value="DinF"/>
    <property type="match status" value="1"/>
</dbReference>
<feature type="transmembrane region" description="Helical" evidence="10">
    <location>
        <begin position="282"/>
        <end position="300"/>
    </location>
</feature>
<comment type="subcellular location">
    <subcellularLocation>
        <location evidence="1">Cell inner membrane</location>
        <topology evidence="1">Multi-pass membrane protein</topology>
    </subcellularLocation>
</comment>
<evidence type="ECO:0000313" key="12">
    <source>
        <dbReference type="Proteomes" id="UP001595705"/>
    </source>
</evidence>
<dbReference type="Proteomes" id="UP001595705">
    <property type="component" value="Unassembled WGS sequence"/>
</dbReference>
<gene>
    <name evidence="11" type="ORF">ACFONC_09730</name>
</gene>
<feature type="transmembrane region" description="Helical" evidence="10">
    <location>
        <begin position="20"/>
        <end position="43"/>
    </location>
</feature>
<dbReference type="NCBIfam" id="TIGR00797">
    <property type="entry name" value="matE"/>
    <property type="match status" value="1"/>
</dbReference>
<evidence type="ECO:0000256" key="2">
    <source>
        <dbReference type="ARBA" id="ARBA00022448"/>
    </source>
</evidence>
<evidence type="ECO:0000256" key="10">
    <source>
        <dbReference type="SAM" id="Phobius"/>
    </source>
</evidence>
<keyword evidence="6 10" id="KW-1133">Transmembrane helix</keyword>
<feature type="transmembrane region" description="Helical" evidence="10">
    <location>
        <begin position="240"/>
        <end position="270"/>
    </location>
</feature>
<sequence length="459" mass="47925">MSLPIHAPVRFRGEVRTTAVLAAPLVAGHVATGMIGFVDAVLAGHHGTATLAGVSVGTALFWLAMMIPMGTLMALPPSVSQLDGADRRDEIGPLFRQSLWLAAVLGVVLFALLSLAVYALGPMGIAPGIRPGAADFLRGIRWGVPALTLYYCMRYLSDGLHWTLPTMVLGFGGLLLLVPLGWVLTFGLFGLPELGAGGLGIASAIMLWAQVLAFTAYLARSKRFASLDLFVRFDRPHWAAIRGLLATGLPIGVTVLMEGGLFIVTALLIGRLGELPAAAHQIAINVASLCFMVPFGLAEATTVRVGNAVGRGRGSRGVRRAAFAGGVLVLATQLVGGSILLFGHDHIVALYTRDAAVAALASSLLLYAAAFQFPDGIQVLSAGALRGLKDTRVPMLLAACAYWGIGMPLGAWLGLWLGWGPRGMWIGLIAGLVVAALLLGARFLRSSTGQRVATVTDGA</sequence>
<feature type="transmembrane region" description="Helical" evidence="10">
    <location>
        <begin position="355"/>
        <end position="374"/>
    </location>
</feature>
<dbReference type="RefSeq" id="WP_386743578.1">
    <property type="nucleotide sequence ID" value="NZ_JBHRYA010000007.1"/>
</dbReference>
<proteinExistence type="predicted"/>
<feature type="transmembrane region" description="Helical" evidence="10">
    <location>
        <begin position="395"/>
        <end position="419"/>
    </location>
</feature>
<keyword evidence="5 10" id="KW-0812">Transmembrane</keyword>
<evidence type="ECO:0000256" key="8">
    <source>
        <dbReference type="ARBA" id="ARBA00023136"/>
    </source>
</evidence>
<feature type="transmembrane region" description="Helical" evidence="10">
    <location>
        <begin position="49"/>
        <end position="77"/>
    </location>
</feature>
<evidence type="ECO:0000256" key="4">
    <source>
        <dbReference type="ARBA" id="ARBA00022475"/>
    </source>
</evidence>
<keyword evidence="8 10" id="KW-0472">Membrane</keyword>
<reference evidence="12" key="1">
    <citation type="journal article" date="2019" name="Int. J. Syst. Evol. Microbiol.">
        <title>The Global Catalogue of Microorganisms (GCM) 10K type strain sequencing project: providing services to taxonomists for standard genome sequencing and annotation.</title>
        <authorList>
            <consortium name="The Broad Institute Genomics Platform"/>
            <consortium name="The Broad Institute Genome Sequencing Center for Infectious Disease"/>
            <person name="Wu L."/>
            <person name="Ma J."/>
        </authorList>
    </citation>
    <scope>NUCLEOTIDE SEQUENCE [LARGE SCALE GENOMIC DNA]</scope>
    <source>
        <strain evidence="12">KCTC 42441</strain>
    </source>
</reference>
<feature type="transmembrane region" description="Helical" evidence="10">
    <location>
        <begin position="98"/>
        <end position="119"/>
    </location>
</feature>
<evidence type="ECO:0000256" key="3">
    <source>
        <dbReference type="ARBA" id="ARBA00022449"/>
    </source>
</evidence>
<evidence type="ECO:0000256" key="1">
    <source>
        <dbReference type="ARBA" id="ARBA00004429"/>
    </source>
</evidence>
<feature type="transmembrane region" description="Helical" evidence="10">
    <location>
        <begin position="139"/>
        <end position="156"/>
    </location>
</feature>
<keyword evidence="7" id="KW-0406">Ion transport</keyword>
<dbReference type="PANTHER" id="PTHR43298">
    <property type="entry name" value="MULTIDRUG RESISTANCE PROTEIN NORM-RELATED"/>
    <property type="match status" value="1"/>
</dbReference>
<dbReference type="PANTHER" id="PTHR43298:SF2">
    <property type="entry name" value="FMN_FAD EXPORTER YEEO-RELATED"/>
    <property type="match status" value="1"/>
</dbReference>
<accession>A0ABV7XKX0</accession>
<evidence type="ECO:0000256" key="6">
    <source>
        <dbReference type="ARBA" id="ARBA00022989"/>
    </source>
</evidence>
<dbReference type="Pfam" id="PF01554">
    <property type="entry name" value="MatE"/>
    <property type="match status" value="2"/>
</dbReference>
<evidence type="ECO:0000256" key="5">
    <source>
        <dbReference type="ARBA" id="ARBA00022692"/>
    </source>
</evidence>
<evidence type="ECO:0000256" key="9">
    <source>
        <dbReference type="ARBA" id="ARBA00031636"/>
    </source>
</evidence>
<keyword evidence="12" id="KW-1185">Reference proteome</keyword>
<organism evidence="11 12">
    <name type="scientific">Luteimonas soli</name>
    <dbReference type="NCBI Taxonomy" id="1648966"/>
    <lineage>
        <taxon>Bacteria</taxon>
        <taxon>Pseudomonadati</taxon>
        <taxon>Pseudomonadota</taxon>
        <taxon>Gammaproteobacteria</taxon>
        <taxon>Lysobacterales</taxon>
        <taxon>Lysobacteraceae</taxon>
        <taxon>Luteimonas</taxon>
    </lineage>
</organism>
<feature type="transmembrane region" description="Helical" evidence="10">
    <location>
        <begin position="168"/>
        <end position="191"/>
    </location>
</feature>
<dbReference type="CDD" id="cd13131">
    <property type="entry name" value="MATE_NorM_like"/>
    <property type="match status" value="1"/>
</dbReference>
<keyword evidence="2" id="KW-0813">Transport</keyword>
<keyword evidence="3" id="KW-0050">Antiport</keyword>
<feature type="transmembrane region" description="Helical" evidence="10">
    <location>
        <begin position="197"/>
        <end position="219"/>
    </location>
</feature>
<comment type="caution">
    <text evidence="11">The sequence shown here is derived from an EMBL/GenBank/DDBJ whole genome shotgun (WGS) entry which is preliminary data.</text>
</comment>
<dbReference type="InterPro" id="IPR002528">
    <property type="entry name" value="MATE_fam"/>
</dbReference>
<keyword evidence="4" id="KW-1003">Cell membrane</keyword>
<name>A0ABV7XKX0_9GAMM</name>
<protein>
    <recommendedName>
        <fullName evidence="9">Multidrug-efflux transporter</fullName>
    </recommendedName>
</protein>